<dbReference type="Gene3D" id="3.30.160.60">
    <property type="entry name" value="Classic Zinc Finger"/>
    <property type="match status" value="1"/>
</dbReference>
<dbReference type="AlphaFoldDB" id="A0A6S7ING4"/>
<dbReference type="PROSITE" id="PS50089">
    <property type="entry name" value="ZF_RING_2"/>
    <property type="match status" value="1"/>
</dbReference>
<keyword evidence="3" id="KW-0863">Zinc-finger</keyword>
<gene>
    <name evidence="6" type="ORF">PACLA_8A015775</name>
</gene>
<dbReference type="InterPro" id="IPR013783">
    <property type="entry name" value="Ig-like_fold"/>
</dbReference>
<dbReference type="InterPro" id="IPR017868">
    <property type="entry name" value="Filamin/ABP280_repeat-like"/>
</dbReference>
<accession>A0A6S7ING4</accession>
<dbReference type="Gene3D" id="2.60.40.10">
    <property type="entry name" value="Immunoglobulins"/>
    <property type="match status" value="1"/>
</dbReference>
<reference evidence="6" key="1">
    <citation type="submission" date="2020-04" db="EMBL/GenBank/DDBJ databases">
        <authorList>
            <person name="Alioto T."/>
            <person name="Alioto T."/>
            <person name="Gomez Garrido J."/>
        </authorList>
    </citation>
    <scope>NUCLEOTIDE SEQUENCE</scope>
    <source>
        <strain evidence="6">A484AB</strain>
    </source>
</reference>
<dbReference type="SMART" id="SM00502">
    <property type="entry name" value="BBC"/>
    <property type="match status" value="1"/>
</dbReference>
<dbReference type="InterPro" id="IPR017907">
    <property type="entry name" value="Znf_RING_CS"/>
</dbReference>
<evidence type="ECO:0000313" key="6">
    <source>
        <dbReference type="EMBL" id="CAB4007242.1"/>
    </source>
</evidence>
<dbReference type="EMBL" id="CACRXK020005739">
    <property type="protein sequence ID" value="CAB4007242.1"/>
    <property type="molecule type" value="Genomic_DNA"/>
</dbReference>
<dbReference type="SMART" id="SM00184">
    <property type="entry name" value="RING"/>
    <property type="match status" value="1"/>
</dbReference>
<dbReference type="PANTHER" id="PTHR25462:SF296">
    <property type="entry name" value="MEIOTIC P26, ISOFORM F"/>
    <property type="match status" value="1"/>
</dbReference>
<dbReference type="PROSITE" id="PS50119">
    <property type="entry name" value="ZF_BBOX"/>
    <property type="match status" value="2"/>
</dbReference>
<evidence type="ECO:0000256" key="2">
    <source>
        <dbReference type="ARBA" id="ARBA00022737"/>
    </source>
</evidence>
<dbReference type="InterPro" id="IPR003649">
    <property type="entry name" value="Bbox_C"/>
</dbReference>
<dbReference type="Proteomes" id="UP001152795">
    <property type="component" value="Unassembled WGS sequence"/>
</dbReference>
<sequence>MPLSRQNTNLSLSEKLEVLVTCAVCHELLNNPKVFPCLHSYCYECIVKLSKRECGLECPECRAPVEVGYPPDLSVLPTNFFANNVLATLSLDDNDDAPALLCDNCEDAEKPVEKRCKDCLQFLCAPCAESHQRSCDTKNHVLQSKDELKNNEPAENARAVKCSKHHELIKYYCDTCKETTCVSCTILEHKQHNLLSLEVSSTKAKEEVQNLIEKVEERVETISAGIELVEAKSQDITAREEACKSQIETFFTQLHEQIDAEKENMLAVTASASESQKSEVEASKKVLDLALSTCQNGVNFAKHTLQNGNDVQLLNIKPTITLYLGNLRNVQDEITPNIGNPVRFLKSESSSQLCRQLTANVCSVEEVAVCSLKCEAKFPDLTLKVGKKSVIVITCKDKDGRIISSSCGKDLIQASFGGVQVQDAEISEKQDGTHEISFVVNELGTFQFEAKVNGRVAPGCFLEAEVDWELSAARGSGYLRMNGEMVNCMSGEGNVGKYCFRLGDTPMTSGAHRWKVEVSHAVQDAEECFQDPEGPTFEVGVIEADDDYSKASIVHEVTKKWVYSGPAKRITNVFLNLDMVQKSLEILPGGKFLVATSKFSLRRRVFRMKTDVVFPFFSVNCPHCSLTFCKMNS</sequence>
<organism evidence="6 7">
    <name type="scientific">Paramuricea clavata</name>
    <name type="common">Red gorgonian</name>
    <name type="synonym">Violescent sea-whip</name>
    <dbReference type="NCBI Taxonomy" id="317549"/>
    <lineage>
        <taxon>Eukaryota</taxon>
        <taxon>Metazoa</taxon>
        <taxon>Cnidaria</taxon>
        <taxon>Anthozoa</taxon>
        <taxon>Octocorallia</taxon>
        <taxon>Malacalcyonacea</taxon>
        <taxon>Plexauridae</taxon>
        <taxon>Paramuricea</taxon>
    </lineage>
</organism>
<dbReference type="SMART" id="SM00336">
    <property type="entry name" value="BBOX"/>
    <property type="match status" value="2"/>
</dbReference>
<dbReference type="SUPFAM" id="SSF81296">
    <property type="entry name" value="E set domains"/>
    <property type="match status" value="1"/>
</dbReference>
<keyword evidence="7" id="KW-1185">Reference proteome</keyword>
<dbReference type="InterPro" id="IPR027370">
    <property type="entry name" value="Znf-RING_euk"/>
</dbReference>
<evidence type="ECO:0000256" key="4">
    <source>
        <dbReference type="ARBA" id="ARBA00022786"/>
    </source>
</evidence>
<comment type="caution">
    <text evidence="6">The sequence shown here is derived from an EMBL/GenBank/DDBJ whole genome shotgun (WGS) entry which is preliminary data.</text>
</comment>
<evidence type="ECO:0000256" key="5">
    <source>
        <dbReference type="ARBA" id="ARBA00022833"/>
    </source>
</evidence>
<dbReference type="Pfam" id="PF00643">
    <property type="entry name" value="zf-B_box"/>
    <property type="match status" value="1"/>
</dbReference>
<keyword evidence="4" id="KW-0833">Ubl conjugation pathway</keyword>
<dbReference type="InterPro" id="IPR001841">
    <property type="entry name" value="Znf_RING"/>
</dbReference>
<dbReference type="OrthoDB" id="264520at2759"/>
<dbReference type="SUPFAM" id="SSF57850">
    <property type="entry name" value="RING/U-box"/>
    <property type="match status" value="1"/>
</dbReference>
<dbReference type="InterPro" id="IPR047153">
    <property type="entry name" value="TRIM45/56/19-like"/>
</dbReference>
<proteinExistence type="predicted"/>
<keyword evidence="1" id="KW-0479">Metal-binding</keyword>
<dbReference type="SUPFAM" id="SSF57845">
    <property type="entry name" value="B-box zinc-binding domain"/>
    <property type="match status" value="1"/>
</dbReference>
<evidence type="ECO:0000256" key="1">
    <source>
        <dbReference type="ARBA" id="ARBA00022723"/>
    </source>
</evidence>
<keyword evidence="5" id="KW-0862">Zinc</keyword>
<evidence type="ECO:0000256" key="3">
    <source>
        <dbReference type="ARBA" id="ARBA00022771"/>
    </source>
</evidence>
<dbReference type="InterPro" id="IPR014756">
    <property type="entry name" value="Ig_E-set"/>
</dbReference>
<evidence type="ECO:0000313" key="7">
    <source>
        <dbReference type="Proteomes" id="UP001152795"/>
    </source>
</evidence>
<name>A0A6S7ING4_PARCT</name>
<dbReference type="Pfam" id="PF13445">
    <property type="entry name" value="zf-RING_UBOX"/>
    <property type="match status" value="1"/>
</dbReference>
<dbReference type="GO" id="GO:0008270">
    <property type="term" value="F:zinc ion binding"/>
    <property type="evidence" value="ECO:0007669"/>
    <property type="project" value="UniProtKB-KW"/>
</dbReference>
<protein>
    <submittedName>
        <fullName evidence="6">Tripartite motif-containing 45-like</fullName>
    </submittedName>
</protein>
<dbReference type="Gene3D" id="3.30.40.10">
    <property type="entry name" value="Zinc/RING finger domain, C3HC4 (zinc finger)"/>
    <property type="match status" value="1"/>
</dbReference>
<dbReference type="InterPro" id="IPR013083">
    <property type="entry name" value="Znf_RING/FYVE/PHD"/>
</dbReference>
<dbReference type="InterPro" id="IPR000315">
    <property type="entry name" value="Znf_B-box"/>
</dbReference>
<dbReference type="PANTHER" id="PTHR25462">
    <property type="entry name" value="BONUS, ISOFORM C-RELATED"/>
    <property type="match status" value="1"/>
</dbReference>
<dbReference type="PROSITE" id="PS50194">
    <property type="entry name" value="FILAMIN_REPEAT"/>
    <property type="match status" value="1"/>
</dbReference>
<dbReference type="PROSITE" id="PS00518">
    <property type="entry name" value="ZF_RING_1"/>
    <property type="match status" value="1"/>
</dbReference>
<keyword evidence="2" id="KW-0677">Repeat</keyword>